<comment type="caution">
    <text evidence="7">The sequence shown here is derived from an EMBL/GenBank/DDBJ whole genome shotgun (WGS) entry which is preliminary data.</text>
</comment>
<evidence type="ECO:0000256" key="1">
    <source>
        <dbReference type="ARBA" id="ARBA00022714"/>
    </source>
</evidence>
<dbReference type="InterPro" id="IPR044043">
    <property type="entry name" value="VanA_C_cat"/>
</dbReference>
<dbReference type="SUPFAM" id="SSF55961">
    <property type="entry name" value="Bet v1-like"/>
    <property type="match status" value="1"/>
</dbReference>
<proteinExistence type="predicted"/>
<dbReference type="EMBL" id="PVWP01000001">
    <property type="protein sequence ID" value="PSB39097.1"/>
    <property type="molecule type" value="Genomic_DNA"/>
</dbReference>
<organism evidence="7 8">
    <name type="scientific">Aphanothece cf. minutissima CCALA 015</name>
    <dbReference type="NCBI Taxonomy" id="2107695"/>
    <lineage>
        <taxon>Bacteria</taxon>
        <taxon>Bacillati</taxon>
        <taxon>Cyanobacteriota</taxon>
        <taxon>Cyanophyceae</taxon>
        <taxon>Oscillatoriophycideae</taxon>
        <taxon>Chroococcales</taxon>
        <taxon>Aphanothecaceae</taxon>
        <taxon>Aphanothece</taxon>
    </lineage>
</organism>
<dbReference type="PROSITE" id="PS00570">
    <property type="entry name" value="RING_HYDROXYL_ALPHA"/>
    <property type="match status" value="1"/>
</dbReference>
<reference evidence="7 8" key="2">
    <citation type="submission" date="2018-03" db="EMBL/GenBank/DDBJ databases">
        <title>The ancient ancestry and fast evolution of plastids.</title>
        <authorList>
            <person name="Moore K.R."/>
            <person name="Magnabosco C."/>
            <person name="Momper L."/>
            <person name="Gold D.A."/>
            <person name="Bosak T."/>
            <person name="Fournier G.P."/>
        </authorList>
    </citation>
    <scope>NUCLEOTIDE SEQUENCE [LARGE SCALE GENOMIC DNA]</scope>
    <source>
        <strain evidence="7 8">CCALA 015</strain>
    </source>
</reference>
<keyword evidence="3" id="KW-0560">Oxidoreductase</keyword>
<dbReference type="PANTHER" id="PTHR21266">
    <property type="entry name" value="IRON-SULFUR DOMAIN CONTAINING PROTEIN"/>
    <property type="match status" value="1"/>
</dbReference>
<dbReference type="Pfam" id="PF00355">
    <property type="entry name" value="Rieske"/>
    <property type="match status" value="1"/>
</dbReference>
<protein>
    <submittedName>
        <fullName evidence="7">Rieske (2Fe-2S) protein</fullName>
    </submittedName>
</protein>
<dbReference type="InterPro" id="IPR050584">
    <property type="entry name" value="Cholesterol_7-desaturase"/>
</dbReference>
<dbReference type="Proteomes" id="UP000238218">
    <property type="component" value="Unassembled WGS sequence"/>
</dbReference>
<dbReference type="InterPro" id="IPR015881">
    <property type="entry name" value="ARHD_Rieske_2Fe_2S"/>
</dbReference>
<evidence type="ECO:0000256" key="3">
    <source>
        <dbReference type="ARBA" id="ARBA00023002"/>
    </source>
</evidence>
<keyword evidence="1" id="KW-0001">2Fe-2S</keyword>
<keyword evidence="5" id="KW-0411">Iron-sulfur</keyword>
<gene>
    <name evidence="7" type="ORF">C7B81_00110</name>
</gene>
<evidence type="ECO:0000313" key="8">
    <source>
        <dbReference type="Proteomes" id="UP000238218"/>
    </source>
</evidence>
<dbReference type="InterPro" id="IPR036922">
    <property type="entry name" value="Rieske_2Fe-2S_sf"/>
</dbReference>
<accession>A0ABX5FDS3</accession>
<dbReference type="PANTHER" id="PTHR21266:SF59">
    <property type="entry name" value="BLR4922 PROTEIN"/>
    <property type="match status" value="1"/>
</dbReference>
<dbReference type="PROSITE" id="PS51296">
    <property type="entry name" value="RIESKE"/>
    <property type="match status" value="1"/>
</dbReference>
<keyword evidence="8" id="KW-1185">Reference proteome</keyword>
<evidence type="ECO:0000259" key="6">
    <source>
        <dbReference type="PROSITE" id="PS51296"/>
    </source>
</evidence>
<evidence type="ECO:0000256" key="5">
    <source>
        <dbReference type="ARBA" id="ARBA00023014"/>
    </source>
</evidence>
<dbReference type="Gene3D" id="2.102.10.10">
    <property type="entry name" value="Rieske [2Fe-2S] iron-sulphur domain"/>
    <property type="match status" value="1"/>
</dbReference>
<name>A0ABX5FDS3_9CHRO</name>
<dbReference type="RefSeq" id="WP_106219295.1">
    <property type="nucleotide sequence ID" value="NZ_PVWP01000001.1"/>
</dbReference>
<dbReference type="InterPro" id="IPR017941">
    <property type="entry name" value="Rieske_2Fe-2S"/>
</dbReference>
<keyword evidence="4" id="KW-0408">Iron</keyword>
<evidence type="ECO:0000256" key="2">
    <source>
        <dbReference type="ARBA" id="ARBA00022723"/>
    </source>
</evidence>
<feature type="domain" description="Rieske" evidence="6">
    <location>
        <begin position="9"/>
        <end position="113"/>
    </location>
</feature>
<dbReference type="Gene3D" id="3.90.380.10">
    <property type="entry name" value="Naphthalene 1,2-dioxygenase Alpha Subunit, Chain A, domain 1"/>
    <property type="match status" value="1"/>
</dbReference>
<sequence>MTQGLENFWYAVEHAHGLRDQPVSVTLLGRRYLLFRDGAGQAHALADYCAHRGASLARGWVEGSCVRCPYHGWSYDVDGRCVRIPADPPGTAIPALARMATFPVREQSGFIWIFPGEAGRASEVPIPPFPELGQPGWRAVSGSYTWNAHFSRVVESALDTSHAPFVHRPFFGNREDASVESLEIVSEPGLVSTHHKLKPPARVGLLKYIVKRKRSHSSSTLTGYLPNVNRIALDFNWKGYQYIYFASNIPVDDHTTLTKWIGVRNFLPYGWADGNSIRNTVDTYEEDKAVVETQPPGPSWSTQGEELLLASDQLILAYRRALARACPATAPVPTPPAPTP</sequence>
<evidence type="ECO:0000256" key="4">
    <source>
        <dbReference type="ARBA" id="ARBA00023004"/>
    </source>
</evidence>
<keyword evidence="2" id="KW-0479">Metal-binding</keyword>
<dbReference type="Pfam" id="PF19112">
    <property type="entry name" value="VanA_C"/>
    <property type="match status" value="1"/>
</dbReference>
<reference evidence="7 8" key="1">
    <citation type="submission" date="2018-02" db="EMBL/GenBank/DDBJ databases">
        <authorList>
            <person name="Moore K."/>
            <person name="Momper L."/>
        </authorList>
    </citation>
    <scope>NUCLEOTIDE SEQUENCE [LARGE SCALE GENOMIC DNA]</scope>
    <source>
        <strain evidence="7 8">CCALA 015</strain>
    </source>
</reference>
<dbReference type="SUPFAM" id="SSF50022">
    <property type="entry name" value="ISP domain"/>
    <property type="match status" value="1"/>
</dbReference>
<evidence type="ECO:0000313" key="7">
    <source>
        <dbReference type="EMBL" id="PSB39097.1"/>
    </source>
</evidence>